<evidence type="ECO:0000256" key="3">
    <source>
        <dbReference type="SAM" id="SignalP"/>
    </source>
</evidence>
<feature type="signal peptide" evidence="3">
    <location>
        <begin position="1"/>
        <end position="21"/>
    </location>
</feature>
<evidence type="ECO:0000256" key="2">
    <source>
        <dbReference type="SAM" id="MobiDB-lite"/>
    </source>
</evidence>
<feature type="coiled-coil region" evidence="1">
    <location>
        <begin position="74"/>
        <end position="101"/>
    </location>
</feature>
<accession>A0A8J2PCY6</accession>
<organism evidence="4 5">
    <name type="scientific">Allacma fusca</name>
    <dbReference type="NCBI Taxonomy" id="39272"/>
    <lineage>
        <taxon>Eukaryota</taxon>
        <taxon>Metazoa</taxon>
        <taxon>Ecdysozoa</taxon>
        <taxon>Arthropoda</taxon>
        <taxon>Hexapoda</taxon>
        <taxon>Collembola</taxon>
        <taxon>Symphypleona</taxon>
        <taxon>Sminthuridae</taxon>
        <taxon>Allacma</taxon>
    </lineage>
</organism>
<feature type="chain" id="PRO_5035324403" evidence="3">
    <location>
        <begin position="22"/>
        <end position="280"/>
    </location>
</feature>
<evidence type="ECO:0000313" key="4">
    <source>
        <dbReference type="EMBL" id="CAG7818727.1"/>
    </source>
</evidence>
<evidence type="ECO:0000256" key="1">
    <source>
        <dbReference type="SAM" id="Coils"/>
    </source>
</evidence>
<proteinExistence type="predicted"/>
<gene>
    <name evidence="4" type="ORF">AFUS01_LOCUS29211</name>
</gene>
<dbReference type="EMBL" id="CAJVCH010429113">
    <property type="protein sequence ID" value="CAG7818727.1"/>
    <property type="molecule type" value="Genomic_DNA"/>
</dbReference>
<feature type="compositionally biased region" description="Polar residues" evidence="2">
    <location>
        <begin position="24"/>
        <end position="35"/>
    </location>
</feature>
<name>A0A8J2PCY6_9HEXA</name>
<dbReference type="AlphaFoldDB" id="A0A8J2PCY6"/>
<evidence type="ECO:0000313" key="5">
    <source>
        <dbReference type="Proteomes" id="UP000708208"/>
    </source>
</evidence>
<dbReference type="Proteomes" id="UP000708208">
    <property type="component" value="Unassembled WGS sequence"/>
</dbReference>
<keyword evidence="3" id="KW-0732">Signal</keyword>
<dbReference type="OrthoDB" id="1883432at2759"/>
<keyword evidence="5" id="KW-1185">Reference proteome</keyword>
<keyword evidence="1" id="KW-0175">Coiled coil</keyword>
<feature type="region of interest" description="Disordered" evidence="2">
    <location>
        <begin position="24"/>
        <end position="43"/>
    </location>
</feature>
<sequence length="280" mass="31140">MKQFLAHVLLIAILVISPTNTFDNLKTQPTTTDPTESVEEDEDSAGLFPDVLQDNYMNGFYQLIEFFQTINSTLTKVRDKLDGLENNMEMIKSQLNRLERSQHINQRSISSQAVTISSLQSRNSKITSTLFKRNPEDFLPSPINGASFNGSTFEGVLAAVPTDYMLVTQIKNYMDVDLTGYQLHLPYGFVVSPAPNNISAKTAEVATFGPNKKLNHAAEPEIGTAGSHKCVTNVGEHSTRTLTVYEGDIFLKVTFETKSYPRPDTLTCEVFKLSIGRSDE</sequence>
<comment type="caution">
    <text evidence="4">The sequence shown here is derived from an EMBL/GenBank/DDBJ whole genome shotgun (WGS) entry which is preliminary data.</text>
</comment>
<protein>
    <submittedName>
        <fullName evidence="4">Uncharacterized protein</fullName>
    </submittedName>
</protein>
<reference evidence="4" key="1">
    <citation type="submission" date="2021-06" db="EMBL/GenBank/DDBJ databases">
        <authorList>
            <person name="Hodson N. C."/>
            <person name="Mongue J. A."/>
            <person name="Jaron S. K."/>
        </authorList>
    </citation>
    <scope>NUCLEOTIDE SEQUENCE</scope>
</reference>